<evidence type="ECO:0000259" key="1">
    <source>
        <dbReference type="PROSITE" id="PS50995"/>
    </source>
</evidence>
<dbReference type="SUPFAM" id="SSF46785">
    <property type="entry name" value="Winged helix' DNA-binding domain"/>
    <property type="match status" value="1"/>
</dbReference>
<sequence length="161" mass="17488">MTDSHDDSIRPAGVGESALDEAVRSLRLLILAGENYRQAVAQLTGLGVTETQALSYLAIHGDRGQTDLGADLGITSSASTALVDRLERQGVAERYAHPSDRRRLVVRLTDPGRDVVRRSRDWLAAGFSAVEPGDMPAVSQMLRQIAHDLRAESTRVLAEQE</sequence>
<organism evidence="2 3">
    <name type="scientific">Microlunatus ginsengisoli</name>
    <dbReference type="NCBI Taxonomy" id="363863"/>
    <lineage>
        <taxon>Bacteria</taxon>
        <taxon>Bacillati</taxon>
        <taxon>Actinomycetota</taxon>
        <taxon>Actinomycetes</taxon>
        <taxon>Propionibacteriales</taxon>
        <taxon>Propionibacteriaceae</taxon>
        <taxon>Microlunatus</taxon>
    </lineage>
</organism>
<dbReference type="RefSeq" id="WP_344805462.1">
    <property type="nucleotide sequence ID" value="NZ_BAABAB010000019.1"/>
</dbReference>
<dbReference type="SMART" id="SM00347">
    <property type="entry name" value="HTH_MARR"/>
    <property type="match status" value="1"/>
</dbReference>
<dbReference type="InterPro" id="IPR039422">
    <property type="entry name" value="MarR/SlyA-like"/>
</dbReference>
<accession>A0ABP7A2U9</accession>
<keyword evidence="3" id="KW-1185">Reference proteome</keyword>
<proteinExistence type="predicted"/>
<dbReference type="PROSITE" id="PS50995">
    <property type="entry name" value="HTH_MARR_2"/>
    <property type="match status" value="1"/>
</dbReference>
<dbReference type="InterPro" id="IPR000835">
    <property type="entry name" value="HTH_MarR-typ"/>
</dbReference>
<reference evidence="3" key="1">
    <citation type="journal article" date="2019" name="Int. J. Syst. Evol. Microbiol.">
        <title>The Global Catalogue of Microorganisms (GCM) 10K type strain sequencing project: providing services to taxonomists for standard genome sequencing and annotation.</title>
        <authorList>
            <consortium name="The Broad Institute Genomics Platform"/>
            <consortium name="The Broad Institute Genome Sequencing Center for Infectious Disease"/>
            <person name="Wu L."/>
            <person name="Ma J."/>
        </authorList>
    </citation>
    <scope>NUCLEOTIDE SEQUENCE [LARGE SCALE GENOMIC DNA]</scope>
    <source>
        <strain evidence="3">JCM 16929</strain>
    </source>
</reference>
<evidence type="ECO:0000313" key="2">
    <source>
        <dbReference type="EMBL" id="GAA3623811.1"/>
    </source>
</evidence>
<dbReference type="Pfam" id="PF12802">
    <property type="entry name" value="MarR_2"/>
    <property type="match status" value="1"/>
</dbReference>
<evidence type="ECO:0000313" key="3">
    <source>
        <dbReference type="Proteomes" id="UP001501490"/>
    </source>
</evidence>
<dbReference type="EMBL" id="BAABAB010000019">
    <property type="protein sequence ID" value="GAA3623811.1"/>
    <property type="molecule type" value="Genomic_DNA"/>
</dbReference>
<protein>
    <recommendedName>
        <fullName evidence="1">HTH marR-type domain-containing protein</fullName>
    </recommendedName>
</protein>
<dbReference type="PANTHER" id="PTHR33164">
    <property type="entry name" value="TRANSCRIPTIONAL REGULATOR, MARR FAMILY"/>
    <property type="match status" value="1"/>
</dbReference>
<dbReference type="InterPro" id="IPR036388">
    <property type="entry name" value="WH-like_DNA-bd_sf"/>
</dbReference>
<dbReference type="PANTHER" id="PTHR33164:SF43">
    <property type="entry name" value="HTH-TYPE TRANSCRIPTIONAL REPRESSOR YETL"/>
    <property type="match status" value="1"/>
</dbReference>
<gene>
    <name evidence="2" type="ORF">GCM10022236_27690</name>
</gene>
<dbReference type="InterPro" id="IPR036390">
    <property type="entry name" value="WH_DNA-bd_sf"/>
</dbReference>
<comment type="caution">
    <text evidence="2">The sequence shown here is derived from an EMBL/GenBank/DDBJ whole genome shotgun (WGS) entry which is preliminary data.</text>
</comment>
<feature type="domain" description="HTH marR-type" evidence="1">
    <location>
        <begin position="12"/>
        <end position="147"/>
    </location>
</feature>
<dbReference type="Proteomes" id="UP001501490">
    <property type="component" value="Unassembled WGS sequence"/>
</dbReference>
<dbReference type="Gene3D" id="1.10.10.10">
    <property type="entry name" value="Winged helix-like DNA-binding domain superfamily/Winged helix DNA-binding domain"/>
    <property type="match status" value="1"/>
</dbReference>
<name>A0ABP7A2U9_9ACTN</name>